<dbReference type="AlphaFoldDB" id="Q11L36"/>
<dbReference type="EMBL" id="CP000390">
    <property type="protein sequence ID" value="ABG61889.1"/>
    <property type="molecule type" value="Genomic_DNA"/>
</dbReference>
<keyword evidence="4" id="KW-0808">Transferase</keyword>
<dbReference type="eggNOG" id="COG1835">
    <property type="taxonomic scope" value="Bacteria"/>
</dbReference>
<protein>
    <submittedName>
        <fullName evidence="4">Acyltransferase 3</fullName>
    </submittedName>
</protein>
<organism evidence="4">
    <name type="scientific">Chelativorans sp. (strain BNC1)</name>
    <dbReference type="NCBI Taxonomy" id="266779"/>
    <lineage>
        <taxon>Bacteria</taxon>
        <taxon>Pseudomonadati</taxon>
        <taxon>Pseudomonadota</taxon>
        <taxon>Alphaproteobacteria</taxon>
        <taxon>Hyphomicrobiales</taxon>
        <taxon>Phyllobacteriaceae</taxon>
        <taxon>Chelativorans</taxon>
    </lineage>
</organism>
<dbReference type="SUPFAM" id="SSF52266">
    <property type="entry name" value="SGNH hydrolase"/>
    <property type="match status" value="1"/>
</dbReference>
<dbReference type="HOGENOM" id="CLU_005679_10_1_5"/>
<dbReference type="Pfam" id="PF19040">
    <property type="entry name" value="SGNH"/>
    <property type="match status" value="1"/>
</dbReference>
<gene>
    <name evidence="4" type="ordered locus">Meso_0485</name>
</gene>
<keyword evidence="1" id="KW-0812">Transmembrane</keyword>
<reference evidence="4" key="1">
    <citation type="submission" date="2006-06" db="EMBL/GenBank/DDBJ databases">
        <title>Complete sequence of chromosome of Chelativorans sp. BNC1.</title>
        <authorList>
            <consortium name="US DOE Joint Genome Institute"/>
            <person name="Copeland A."/>
            <person name="Lucas S."/>
            <person name="Lapidus A."/>
            <person name="Barry K."/>
            <person name="Detter J.C."/>
            <person name="Glavina del Rio T."/>
            <person name="Hammon N."/>
            <person name="Israni S."/>
            <person name="Dalin E."/>
            <person name="Tice H."/>
            <person name="Pitluck S."/>
            <person name="Chertkov O."/>
            <person name="Brettin T."/>
            <person name="Bruce D."/>
            <person name="Han C."/>
            <person name="Tapia R."/>
            <person name="Gilna P."/>
            <person name="Schmutz J."/>
            <person name="Larimer F."/>
            <person name="Land M."/>
            <person name="Hauser L."/>
            <person name="Kyrpides N."/>
            <person name="Mikhailova N."/>
            <person name="Richardson P."/>
        </authorList>
    </citation>
    <scope>NUCLEOTIDE SEQUENCE</scope>
    <source>
        <strain evidence="4">BNC1</strain>
    </source>
</reference>
<keyword evidence="1" id="KW-0472">Membrane</keyword>
<dbReference type="GO" id="GO:0016020">
    <property type="term" value="C:membrane"/>
    <property type="evidence" value="ECO:0007669"/>
    <property type="project" value="TreeGrafter"/>
</dbReference>
<dbReference type="PANTHER" id="PTHR23028:SF53">
    <property type="entry name" value="ACYL_TRANSF_3 DOMAIN-CONTAINING PROTEIN"/>
    <property type="match status" value="1"/>
</dbReference>
<feature type="domain" description="SGNH" evidence="3">
    <location>
        <begin position="429"/>
        <end position="647"/>
    </location>
</feature>
<feature type="transmembrane region" description="Helical" evidence="1">
    <location>
        <begin position="289"/>
        <end position="306"/>
    </location>
</feature>
<dbReference type="Pfam" id="PF01757">
    <property type="entry name" value="Acyl_transf_3"/>
    <property type="match status" value="1"/>
</dbReference>
<evidence type="ECO:0000259" key="3">
    <source>
        <dbReference type="Pfam" id="PF19040"/>
    </source>
</evidence>
<dbReference type="InterPro" id="IPR043968">
    <property type="entry name" value="SGNH"/>
</dbReference>
<feature type="transmembrane region" description="Helical" evidence="1">
    <location>
        <begin position="149"/>
        <end position="167"/>
    </location>
</feature>
<feature type="transmembrane region" description="Helical" evidence="1">
    <location>
        <begin position="256"/>
        <end position="277"/>
    </location>
</feature>
<name>Q11L36_CHESB</name>
<feature type="transmembrane region" description="Helical" evidence="1">
    <location>
        <begin position="229"/>
        <end position="250"/>
    </location>
</feature>
<feature type="domain" description="Acyltransferase 3" evidence="2">
    <location>
        <begin position="10"/>
        <end position="334"/>
    </location>
</feature>
<keyword evidence="4" id="KW-0012">Acyltransferase</keyword>
<proteinExistence type="predicted"/>
<sequence length="777" mass="84542">MNPTRSILPEIQGLRAVAVALVVLFHVWPHAVPGGYVGVDVFFVISGYLITGLLARTALREGRISLVQFYSRRARRLLPAATVVLIVSLAGSLLFLPEARWEETATQIAASALYVQNWALAWLAVDYLGAENAASPVQHYWSLSIEEQFYFVWPLVMIAALAFARRLGFQVGRVFTIALAAISAASFAASMIITADEPARAYFVTHTRIWELALGGILALTIHRLSIGAAVRPLIAVAGFAAIVWSAFAYSPQTAFPGWAALVPTLGTVLVILAGDVRLGWWRWFEAKWLLYLGDRSYSIYLWHWPLITFYSVGSESIGPLDGIALIALTLILSHFSYQHIEQRYRHARAPIEWRPLGYGLASIAACVVASSMVQMFVAMQADAQVDLDDPRYPGPAALMSAVPSPDGVEFIPALAQLKRDLPVVYRQKCHQDQESAEPISCTLGDPNGSKTMVITGDSHAAQWVPALERIAAAQGWKLVTLTKSACAFSRVDVIKSGKPYPSCSEWRENAIRKIKEIGTDIVFTTQSRYGNIDRNAMAEGLRSVWRELTEAGVKVIAIHDTPWMPFEPGDCLAGDQDECLAPRAEVVAGDLFDYAASAIEGVRVVDLTDAICGKETCRAVVGNVIVWRDRHHMTATYAAALAPYLAEKAGLSFSAGESSSIVQNGAKQGDVLAAILKCGPVGSDIAFSRQVEIKVEDGTLLLRQGDWQQREKRFEVWTGTVEGSDVVIEGVYRQGAGGIKKINLTGKIASGEISLRGTRGPRTCTLKGELGESAPA</sequence>
<evidence type="ECO:0000256" key="1">
    <source>
        <dbReference type="SAM" id="Phobius"/>
    </source>
</evidence>
<feature type="transmembrane region" description="Helical" evidence="1">
    <location>
        <begin position="318"/>
        <end position="336"/>
    </location>
</feature>
<evidence type="ECO:0000313" key="4">
    <source>
        <dbReference type="EMBL" id="ABG61889.1"/>
    </source>
</evidence>
<dbReference type="GO" id="GO:0009103">
    <property type="term" value="P:lipopolysaccharide biosynthetic process"/>
    <property type="evidence" value="ECO:0007669"/>
    <property type="project" value="TreeGrafter"/>
</dbReference>
<dbReference type="InterPro" id="IPR050879">
    <property type="entry name" value="Acyltransferase_3"/>
</dbReference>
<feature type="transmembrane region" description="Helical" evidence="1">
    <location>
        <begin position="174"/>
        <end position="195"/>
    </location>
</feature>
<dbReference type="GO" id="GO:0016747">
    <property type="term" value="F:acyltransferase activity, transferring groups other than amino-acyl groups"/>
    <property type="evidence" value="ECO:0007669"/>
    <property type="project" value="InterPro"/>
</dbReference>
<dbReference type="PANTHER" id="PTHR23028">
    <property type="entry name" value="ACETYLTRANSFERASE"/>
    <property type="match status" value="1"/>
</dbReference>
<feature type="transmembrane region" description="Helical" evidence="1">
    <location>
        <begin position="201"/>
        <end position="222"/>
    </location>
</feature>
<keyword evidence="1" id="KW-1133">Transmembrane helix</keyword>
<feature type="transmembrane region" description="Helical" evidence="1">
    <location>
        <begin position="35"/>
        <end position="55"/>
    </location>
</feature>
<accession>Q11L36</accession>
<feature type="transmembrane region" description="Helical" evidence="1">
    <location>
        <begin position="76"/>
        <end position="96"/>
    </location>
</feature>
<evidence type="ECO:0000259" key="2">
    <source>
        <dbReference type="Pfam" id="PF01757"/>
    </source>
</evidence>
<feature type="transmembrane region" description="Helical" evidence="1">
    <location>
        <begin position="12"/>
        <end position="29"/>
    </location>
</feature>
<dbReference type="KEGG" id="mes:Meso_0485"/>
<dbReference type="InterPro" id="IPR002656">
    <property type="entry name" value="Acyl_transf_3_dom"/>
</dbReference>
<feature type="transmembrane region" description="Helical" evidence="1">
    <location>
        <begin position="357"/>
        <end position="378"/>
    </location>
</feature>